<dbReference type="EMBL" id="BAABHA010000010">
    <property type="protein sequence ID" value="GAA4387719.1"/>
    <property type="molecule type" value="Genomic_DNA"/>
</dbReference>
<feature type="chain" id="PRO_5046341589" evidence="1">
    <location>
        <begin position="29"/>
        <end position="252"/>
    </location>
</feature>
<dbReference type="RefSeq" id="WP_345226186.1">
    <property type="nucleotide sequence ID" value="NZ_BAABHA010000010.1"/>
</dbReference>
<comment type="caution">
    <text evidence="3">The sequence shown here is derived from an EMBL/GenBank/DDBJ whole genome shotgun (WGS) entry which is preliminary data.</text>
</comment>
<accession>A0ABP8JAC8</accession>
<dbReference type="InterPro" id="IPR006869">
    <property type="entry name" value="DUF547"/>
</dbReference>
<organism evidence="3 4">
    <name type="scientific">Hymenobacter koreensis</name>
    <dbReference type="NCBI Taxonomy" id="1084523"/>
    <lineage>
        <taxon>Bacteria</taxon>
        <taxon>Pseudomonadati</taxon>
        <taxon>Bacteroidota</taxon>
        <taxon>Cytophagia</taxon>
        <taxon>Cytophagales</taxon>
        <taxon>Hymenobacteraceae</taxon>
        <taxon>Hymenobacter</taxon>
    </lineage>
</organism>
<gene>
    <name evidence="3" type="ORF">GCM10023186_33620</name>
</gene>
<proteinExistence type="predicted"/>
<protein>
    <submittedName>
        <fullName evidence="3">DUF547 domain-containing protein</fullName>
    </submittedName>
</protein>
<dbReference type="PANTHER" id="PTHR46361:SF3">
    <property type="entry name" value="ELECTRON CARRIER_ PROTEIN DISULFIDE OXIDOREDUCTASE"/>
    <property type="match status" value="1"/>
</dbReference>
<keyword evidence="4" id="KW-1185">Reference proteome</keyword>
<evidence type="ECO:0000313" key="3">
    <source>
        <dbReference type="EMBL" id="GAA4387719.1"/>
    </source>
</evidence>
<feature type="signal peptide" evidence="1">
    <location>
        <begin position="1"/>
        <end position="28"/>
    </location>
</feature>
<reference evidence="4" key="1">
    <citation type="journal article" date="2019" name="Int. J. Syst. Evol. Microbiol.">
        <title>The Global Catalogue of Microorganisms (GCM) 10K type strain sequencing project: providing services to taxonomists for standard genome sequencing and annotation.</title>
        <authorList>
            <consortium name="The Broad Institute Genomics Platform"/>
            <consortium name="The Broad Institute Genome Sequencing Center for Infectious Disease"/>
            <person name="Wu L."/>
            <person name="Ma J."/>
        </authorList>
    </citation>
    <scope>NUCLEOTIDE SEQUENCE [LARGE SCALE GENOMIC DNA]</scope>
    <source>
        <strain evidence="4">JCM 17924</strain>
    </source>
</reference>
<dbReference type="Pfam" id="PF04784">
    <property type="entry name" value="DUF547"/>
    <property type="match status" value="1"/>
</dbReference>
<evidence type="ECO:0000313" key="4">
    <source>
        <dbReference type="Proteomes" id="UP001500454"/>
    </source>
</evidence>
<feature type="domain" description="DUF547" evidence="2">
    <location>
        <begin position="83"/>
        <end position="184"/>
    </location>
</feature>
<keyword evidence="1" id="KW-0732">Signal</keyword>
<evidence type="ECO:0000259" key="2">
    <source>
        <dbReference type="Pfam" id="PF04784"/>
    </source>
</evidence>
<dbReference type="PANTHER" id="PTHR46361">
    <property type="entry name" value="ELECTRON CARRIER/ PROTEIN DISULFIDE OXIDOREDUCTASE"/>
    <property type="match status" value="1"/>
</dbReference>
<dbReference type="Proteomes" id="UP001500454">
    <property type="component" value="Unassembled WGS sequence"/>
</dbReference>
<evidence type="ECO:0000256" key="1">
    <source>
        <dbReference type="SAM" id="SignalP"/>
    </source>
</evidence>
<name>A0ABP8JAC8_9BACT</name>
<sequence>MPFVGLSRAVCGVFFALLLTLVAYSGSAAPSNSVSDFTTQTGAFLKKHVAANGSVNYAAIQKAPTELKALVKQIESFDAKAATAAERKAFYLNAYNVLVISSVVERYPTPSVMKLPGFFDTKRHKVAGESMTLNGLEANKLRKPFGDARIHFALVCAAKGCPRLVAEPYRADGLDEQLDAQTRRVLRDPQFLRRDDAAGKVQLSEIFKWYDGDFKAGGKTVLAYINQYLDKPIPASYKIDYYTYDWGLNDQR</sequence>